<dbReference type="Proteomes" id="UP000470404">
    <property type="component" value="Unassembled WGS sequence"/>
</dbReference>
<reference evidence="2" key="1">
    <citation type="submission" date="2016-10" db="EMBL/GenBank/DDBJ databases">
        <authorList>
            <person name="de Groot N.N."/>
        </authorList>
    </citation>
    <scope>NUCLEOTIDE SEQUENCE [LARGE SCALE GENOMIC DNA]</scope>
    <source>
        <strain evidence="2">DSM 44637</strain>
    </source>
</reference>
<keyword evidence="4" id="KW-1185">Reference proteome</keyword>
<sequence>MSRDDPDYARALALVEEALSRLRGPIRRERRRLRWEQWRRRPYYRFEPDGGKPQLVHLAGLRVTPLWTTVGTGVSDVDVRYPVTARRRFTIGRRWLVRHDYDEFRVSISLVADASGQAVLIAPGGQTYTADETGWQTLAALLYKEYAMPPGGRWYGAG</sequence>
<reference evidence="3" key="2">
    <citation type="submission" date="2016-10" db="EMBL/GenBank/DDBJ databases">
        <authorList>
            <person name="Varghese N."/>
            <person name="Submissions S."/>
        </authorList>
    </citation>
    <scope>NUCLEOTIDE SEQUENCE [LARGE SCALE GENOMIC DNA]</scope>
    <source>
        <strain evidence="3">DSM 44637</strain>
    </source>
</reference>
<name>A0A1I5Z1J8_9PSEU</name>
<proteinExistence type="predicted"/>
<protein>
    <submittedName>
        <fullName evidence="2">Uncharacterized protein</fullName>
    </submittedName>
</protein>
<dbReference type="STRING" id="112413.SAMN05421854_113189"/>
<evidence type="ECO:0000313" key="1">
    <source>
        <dbReference type="EMBL" id="NEC61894.1"/>
    </source>
</evidence>
<organism evidence="2 3">
    <name type="scientific">Amycolatopsis rubida</name>
    <dbReference type="NCBI Taxonomy" id="112413"/>
    <lineage>
        <taxon>Bacteria</taxon>
        <taxon>Bacillati</taxon>
        <taxon>Actinomycetota</taxon>
        <taxon>Actinomycetes</taxon>
        <taxon>Pseudonocardiales</taxon>
        <taxon>Pseudonocardiaceae</taxon>
        <taxon>Amycolatopsis</taxon>
    </lineage>
</organism>
<dbReference type="Proteomes" id="UP000199137">
    <property type="component" value="Unassembled WGS sequence"/>
</dbReference>
<reference evidence="1 4" key="3">
    <citation type="submission" date="2020-01" db="EMBL/GenBank/DDBJ databases">
        <title>Insect and environment-associated Actinomycetes.</title>
        <authorList>
            <person name="Currrie C."/>
            <person name="Chevrette M."/>
            <person name="Carlson C."/>
            <person name="Stubbendieck R."/>
            <person name="Wendt-Pienkowski E."/>
        </authorList>
    </citation>
    <scope>NUCLEOTIDE SEQUENCE [LARGE SCALE GENOMIC DNA]</scope>
    <source>
        <strain evidence="1 4">SID8386</strain>
    </source>
</reference>
<dbReference type="RefSeq" id="WP_067586190.1">
    <property type="nucleotide sequence ID" value="NZ_FOWC01000013.1"/>
</dbReference>
<accession>A0A1I5Z1J8</accession>
<evidence type="ECO:0000313" key="4">
    <source>
        <dbReference type="Proteomes" id="UP000470404"/>
    </source>
</evidence>
<evidence type="ECO:0000313" key="2">
    <source>
        <dbReference type="EMBL" id="SFQ50302.1"/>
    </source>
</evidence>
<dbReference type="EMBL" id="JAAGNC010000202">
    <property type="protein sequence ID" value="NEC61894.1"/>
    <property type="molecule type" value="Genomic_DNA"/>
</dbReference>
<dbReference type="EMBL" id="FOWC01000013">
    <property type="protein sequence ID" value="SFQ50302.1"/>
    <property type="molecule type" value="Genomic_DNA"/>
</dbReference>
<gene>
    <name evidence="1" type="ORF">G3I59_41445</name>
    <name evidence="2" type="ORF">SAMN05421854_113189</name>
</gene>
<dbReference type="AlphaFoldDB" id="A0A1I5Z1J8"/>
<dbReference type="OrthoDB" id="3620291at2"/>
<evidence type="ECO:0000313" key="3">
    <source>
        <dbReference type="Proteomes" id="UP000199137"/>
    </source>
</evidence>